<keyword evidence="9 11" id="KW-0472">Membrane</keyword>
<dbReference type="InterPro" id="IPR004014">
    <property type="entry name" value="ATPase_P-typ_cation-transptr_N"/>
</dbReference>
<dbReference type="PROSITE" id="PS00154">
    <property type="entry name" value="ATPASE_E1_E2"/>
    <property type="match status" value="1"/>
</dbReference>
<dbReference type="SUPFAM" id="SSF81665">
    <property type="entry name" value="Calcium ATPase, transmembrane domain M"/>
    <property type="match status" value="1"/>
</dbReference>
<dbReference type="NCBIfam" id="TIGR01494">
    <property type="entry name" value="ATPase_P-type"/>
    <property type="match status" value="2"/>
</dbReference>
<evidence type="ECO:0000256" key="4">
    <source>
        <dbReference type="ARBA" id="ARBA00022741"/>
    </source>
</evidence>
<gene>
    <name evidence="13" type="ORF">DEM34_08500</name>
</gene>
<accession>A0A2U2N2H7</accession>
<evidence type="ECO:0000259" key="12">
    <source>
        <dbReference type="SMART" id="SM00831"/>
    </source>
</evidence>
<dbReference type="Gene3D" id="2.70.150.10">
    <property type="entry name" value="Calcium-transporting ATPase, cytoplasmic transduction domain A"/>
    <property type="match status" value="1"/>
</dbReference>
<dbReference type="GO" id="GO:0012505">
    <property type="term" value="C:endomembrane system"/>
    <property type="evidence" value="ECO:0007669"/>
    <property type="project" value="UniProtKB-SubCell"/>
</dbReference>
<dbReference type="PANTHER" id="PTHR42861">
    <property type="entry name" value="CALCIUM-TRANSPORTING ATPASE"/>
    <property type="match status" value="1"/>
</dbReference>
<evidence type="ECO:0000313" key="14">
    <source>
        <dbReference type="Proteomes" id="UP000245474"/>
    </source>
</evidence>
<sequence>MSERDTRNAAADGRGGGTRPTADEGSSTPEAERGATRAWHALDVDEVLNGLASAHEGLSAAEAERRLERYGHNKLPRKQQASWWQRLLDQFNNILIIILLIAGAISVALGAFVDAGAIFGVVLINAAIGYLQEGRAEKALQSIRGMLSPRATVRRQGQRRGIPAAEVVPGDIVIVESGDRVPADLRLVALSSLRTQEAALSGESTPVDKSTAPVMADTDLAERHCMAYAGTLVAQGRGEGVVVATGAATEIGHISRMIGEVEQVQTPLLRQLDRFGKRLAVIILMLAAAMAAFGVFVHGQNWEQMFFAAVGLAVAAIPQGLPAVISVTLALGVQAMARRNAIIRRLPAVETLGCISAIFTDKTGTLTRNEMTVTAIVLANRSIEVRGVGYAPEGSFRAGDDALDEPASEPVLRRCLEAGVLCNEATVSMDGQESWRVHGDPTEGALIVVAAKAGLDAEAVRRRHRRLDVMPFESERKYMVTLDRMDDGSLMVHAKGAPDVLLEMCDRVRAEDGYDELNREDWHERIDKLSSAGLRVLALAEKPGKEGVALGAPEQTGGFALLGIMGLIDPPREDAARAVESCRKAGIRTKMVTGDHARTASAIAETLGLTQGRQVVTGKELEGMEDAELRQRVQEVDVFARASPEHKLRLVMSVQAGGMVCAMTGDGVNDAPALRRADVGVAMGINGTEASKEAAEMVLADDNFATIVSAVEEGRKVYDNIKKTVAFLLPTNGGESLAILVAVLSGATLPITPLQILWVNMVTAVTLGLALAFEPGEADVMRRPPRDPDAPILDLFLIWRVLFVSALLVVSVYGVFLWALASGTDISAARSAAVNTLVVGEIVYLLSIRRLTGRSLSFDGLFGSRPALIAIALVVLVQMAWTYIPSLQLLFGSAFLTANDWIIIGVIGLAIFLALEVEKSLWRYFSRAI</sequence>
<evidence type="ECO:0000256" key="1">
    <source>
        <dbReference type="ARBA" id="ARBA00004127"/>
    </source>
</evidence>
<dbReference type="InterPro" id="IPR023214">
    <property type="entry name" value="HAD_sf"/>
</dbReference>
<name>A0A2U2N2H7_9GAMM</name>
<dbReference type="SUPFAM" id="SSF56784">
    <property type="entry name" value="HAD-like"/>
    <property type="match status" value="1"/>
</dbReference>
<evidence type="ECO:0000256" key="6">
    <source>
        <dbReference type="ARBA" id="ARBA00022842"/>
    </source>
</evidence>
<dbReference type="SMART" id="SM00831">
    <property type="entry name" value="Cation_ATPase_N"/>
    <property type="match status" value="1"/>
</dbReference>
<feature type="domain" description="Cation-transporting P-type ATPase N-terminal" evidence="12">
    <location>
        <begin position="38"/>
        <end position="111"/>
    </location>
</feature>
<dbReference type="InterPro" id="IPR023299">
    <property type="entry name" value="ATPase_P-typ_cyto_dom_N"/>
</dbReference>
<dbReference type="Pfam" id="PF13246">
    <property type="entry name" value="Cation_ATPase"/>
    <property type="match status" value="1"/>
</dbReference>
<dbReference type="EMBL" id="QFFI01000011">
    <property type="protein sequence ID" value="PWG63431.1"/>
    <property type="molecule type" value="Genomic_DNA"/>
</dbReference>
<evidence type="ECO:0000256" key="11">
    <source>
        <dbReference type="SAM" id="Phobius"/>
    </source>
</evidence>
<evidence type="ECO:0000256" key="9">
    <source>
        <dbReference type="ARBA" id="ARBA00023136"/>
    </source>
</evidence>
<dbReference type="FunFam" id="2.70.150.10:FF:000160">
    <property type="entry name" value="Sarcoplasmic/endoplasmic reticulum calcium ATPase 1"/>
    <property type="match status" value="1"/>
</dbReference>
<feature type="transmembrane region" description="Helical" evidence="11">
    <location>
        <begin position="756"/>
        <end position="776"/>
    </location>
</feature>
<dbReference type="InterPro" id="IPR008250">
    <property type="entry name" value="ATPase_P-typ_transduc_dom_A_sf"/>
</dbReference>
<dbReference type="InterPro" id="IPR006068">
    <property type="entry name" value="ATPase_P-typ_cation-transptr_C"/>
</dbReference>
<evidence type="ECO:0000256" key="10">
    <source>
        <dbReference type="SAM" id="MobiDB-lite"/>
    </source>
</evidence>
<feature type="transmembrane region" description="Helical" evidence="11">
    <location>
        <begin position="91"/>
        <end position="109"/>
    </location>
</feature>
<evidence type="ECO:0000256" key="2">
    <source>
        <dbReference type="ARBA" id="ARBA00022553"/>
    </source>
</evidence>
<evidence type="ECO:0000313" key="13">
    <source>
        <dbReference type="EMBL" id="PWG63431.1"/>
    </source>
</evidence>
<protein>
    <submittedName>
        <fullName evidence="13">Carbonate dehydratase</fullName>
    </submittedName>
</protein>
<evidence type="ECO:0000256" key="7">
    <source>
        <dbReference type="ARBA" id="ARBA00022967"/>
    </source>
</evidence>
<dbReference type="InterPro" id="IPR044492">
    <property type="entry name" value="P_typ_ATPase_HD_dom"/>
</dbReference>
<dbReference type="PRINTS" id="PR00119">
    <property type="entry name" value="CATATPASE"/>
</dbReference>
<dbReference type="GO" id="GO:0005524">
    <property type="term" value="F:ATP binding"/>
    <property type="evidence" value="ECO:0007669"/>
    <property type="project" value="UniProtKB-KW"/>
</dbReference>
<dbReference type="InterPro" id="IPR036412">
    <property type="entry name" value="HAD-like_sf"/>
</dbReference>
<dbReference type="Gene3D" id="3.40.1110.10">
    <property type="entry name" value="Calcium-transporting ATPase, cytoplasmic domain N"/>
    <property type="match status" value="1"/>
</dbReference>
<proteinExistence type="predicted"/>
<feature type="transmembrane region" description="Helical" evidence="11">
    <location>
        <begin position="867"/>
        <end position="884"/>
    </location>
</feature>
<dbReference type="Pfam" id="PF00689">
    <property type="entry name" value="Cation_ATPase_C"/>
    <property type="match status" value="1"/>
</dbReference>
<dbReference type="OrthoDB" id="9814270at2"/>
<keyword evidence="5" id="KW-0067">ATP-binding</keyword>
<keyword evidence="4" id="KW-0547">Nucleotide-binding</keyword>
<feature type="transmembrane region" description="Helical" evidence="11">
    <location>
        <begin position="115"/>
        <end position="131"/>
    </location>
</feature>
<dbReference type="SFLD" id="SFLDG00002">
    <property type="entry name" value="C1.7:_P-type_atpase_like"/>
    <property type="match status" value="1"/>
</dbReference>
<keyword evidence="7" id="KW-1278">Translocase</keyword>
<evidence type="ECO:0000256" key="8">
    <source>
        <dbReference type="ARBA" id="ARBA00022989"/>
    </source>
</evidence>
<feature type="region of interest" description="Disordered" evidence="10">
    <location>
        <begin position="1"/>
        <end position="35"/>
    </location>
</feature>
<dbReference type="InterPro" id="IPR018303">
    <property type="entry name" value="ATPase_P-typ_P_site"/>
</dbReference>
<keyword evidence="2" id="KW-0597">Phosphoprotein</keyword>
<feature type="transmembrane region" description="Helical" evidence="11">
    <location>
        <begin position="890"/>
        <end position="915"/>
    </location>
</feature>
<dbReference type="InterPro" id="IPR001757">
    <property type="entry name" value="P_typ_ATPase"/>
</dbReference>
<dbReference type="SUPFAM" id="SSF81653">
    <property type="entry name" value="Calcium ATPase, transduction domain A"/>
    <property type="match status" value="1"/>
</dbReference>
<feature type="transmembrane region" description="Helical" evidence="11">
    <location>
        <begin position="305"/>
        <end position="331"/>
    </location>
</feature>
<dbReference type="Pfam" id="PF00690">
    <property type="entry name" value="Cation_ATPase_N"/>
    <property type="match status" value="1"/>
</dbReference>
<dbReference type="Pfam" id="PF00122">
    <property type="entry name" value="E1-E2_ATPase"/>
    <property type="match status" value="1"/>
</dbReference>
<feature type="transmembrane region" description="Helical" evidence="11">
    <location>
        <begin position="827"/>
        <end position="846"/>
    </location>
</feature>
<dbReference type="PRINTS" id="PR00120">
    <property type="entry name" value="HATPASE"/>
</dbReference>
<comment type="caution">
    <text evidence="13">The sequence shown here is derived from an EMBL/GenBank/DDBJ whole genome shotgun (WGS) entry which is preliminary data.</text>
</comment>
<feature type="transmembrane region" description="Helical" evidence="11">
    <location>
        <begin position="725"/>
        <end position="744"/>
    </location>
</feature>
<dbReference type="SUPFAM" id="SSF81660">
    <property type="entry name" value="Metal cation-transporting ATPase, ATP-binding domain N"/>
    <property type="match status" value="1"/>
</dbReference>
<comment type="subcellular location">
    <subcellularLocation>
        <location evidence="1">Endomembrane system</location>
        <topology evidence="1">Multi-pass membrane protein</topology>
    </subcellularLocation>
</comment>
<dbReference type="GO" id="GO:0016020">
    <property type="term" value="C:membrane"/>
    <property type="evidence" value="ECO:0007669"/>
    <property type="project" value="InterPro"/>
</dbReference>
<dbReference type="InterPro" id="IPR059000">
    <property type="entry name" value="ATPase_P-type_domA"/>
</dbReference>
<evidence type="ECO:0000256" key="3">
    <source>
        <dbReference type="ARBA" id="ARBA00022692"/>
    </source>
</evidence>
<keyword evidence="14" id="KW-1185">Reference proteome</keyword>
<keyword evidence="3 11" id="KW-0812">Transmembrane</keyword>
<dbReference type="Gene3D" id="1.20.1110.10">
    <property type="entry name" value="Calcium-transporting ATPase, transmembrane domain"/>
    <property type="match status" value="1"/>
</dbReference>
<keyword evidence="8 11" id="KW-1133">Transmembrane helix</keyword>
<keyword evidence="6" id="KW-0460">Magnesium</keyword>
<dbReference type="SFLD" id="SFLDS00003">
    <property type="entry name" value="Haloacid_Dehalogenase"/>
    <property type="match status" value="1"/>
</dbReference>
<evidence type="ECO:0000256" key="5">
    <source>
        <dbReference type="ARBA" id="ARBA00022840"/>
    </source>
</evidence>
<reference evidence="13 14" key="1">
    <citation type="submission" date="2018-05" db="EMBL/GenBank/DDBJ databases">
        <title>Spiribacter halobius sp. nov., a moderately halophilic bacterium isolated from marine solar saltern.</title>
        <authorList>
            <person name="Zheng W.-S."/>
            <person name="Lu D.-C."/>
            <person name="Du Z.-J."/>
        </authorList>
    </citation>
    <scope>NUCLEOTIDE SEQUENCE [LARGE SCALE GENOMIC DNA]</scope>
    <source>
        <strain evidence="13 14">E85</strain>
    </source>
</reference>
<dbReference type="InterPro" id="IPR023298">
    <property type="entry name" value="ATPase_P-typ_TM_dom_sf"/>
</dbReference>
<dbReference type="GO" id="GO:0016887">
    <property type="term" value="F:ATP hydrolysis activity"/>
    <property type="evidence" value="ECO:0007669"/>
    <property type="project" value="InterPro"/>
</dbReference>
<organism evidence="13 14">
    <name type="scientific">Sediminicurvatus halobius</name>
    <dbReference type="NCBI Taxonomy" id="2182432"/>
    <lineage>
        <taxon>Bacteria</taxon>
        <taxon>Pseudomonadati</taxon>
        <taxon>Pseudomonadota</taxon>
        <taxon>Gammaproteobacteria</taxon>
        <taxon>Chromatiales</taxon>
        <taxon>Ectothiorhodospiraceae</taxon>
        <taxon>Sediminicurvatus</taxon>
    </lineage>
</organism>
<feature type="transmembrane region" description="Helical" evidence="11">
    <location>
        <begin position="797"/>
        <end position="821"/>
    </location>
</feature>
<dbReference type="Gene3D" id="3.40.50.1000">
    <property type="entry name" value="HAD superfamily/HAD-like"/>
    <property type="match status" value="1"/>
</dbReference>
<dbReference type="Proteomes" id="UP000245474">
    <property type="component" value="Unassembled WGS sequence"/>
</dbReference>
<dbReference type="GO" id="GO:0015662">
    <property type="term" value="F:P-type ion transporter activity"/>
    <property type="evidence" value="ECO:0007669"/>
    <property type="project" value="UniProtKB-ARBA"/>
</dbReference>
<feature type="transmembrane region" description="Helical" evidence="11">
    <location>
        <begin position="279"/>
        <end position="299"/>
    </location>
</feature>
<dbReference type="AlphaFoldDB" id="A0A2U2N2H7"/>
<dbReference type="SFLD" id="SFLDF00027">
    <property type="entry name" value="p-type_atpase"/>
    <property type="match status" value="1"/>
</dbReference>